<dbReference type="Proteomes" id="UP000095287">
    <property type="component" value="Unplaced"/>
</dbReference>
<keyword evidence="1" id="KW-1133">Transmembrane helix</keyword>
<dbReference type="AlphaFoldDB" id="A0A1I7ZFE5"/>
<sequence length="91" mass="10391">MISGAPNICTSVYRSRAISDVVPGIYDDNVHCALSRKNRSSGRRHWCAKVEENDLTTKFVTLIVLVFVILTWFQHWLSLVVIITWFIVGII</sequence>
<protein>
    <submittedName>
        <fullName evidence="3">Lysis protein</fullName>
    </submittedName>
</protein>
<organism evidence="2 3">
    <name type="scientific">Steinernema glaseri</name>
    <dbReference type="NCBI Taxonomy" id="37863"/>
    <lineage>
        <taxon>Eukaryota</taxon>
        <taxon>Metazoa</taxon>
        <taxon>Ecdysozoa</taxon>
        <taxon>Nematoda</taxon>
        <taxon>Chromadorea</taxon>
        <taxon>Rhabditida</taxon>
        <taxon>Tylenchina</taxon>
        <taxon>Panagrolaimomorpha</taxon>
        <taxon>Strongyloidoidea</taxon>
        <taxon>Steinernematidae</taxon>
        <taxon>Steinernema</taxon>
    </lineage>
</organism>
<evidence type="ECO:0000256" key="1">
    <source>
        <dbReference type="SAM" id="Phobius"/>
    </source>
</evidence>
<name>A0A1I7ZFE5_9BILA</name>
<evidence type="ECO:0000313" key="3">
    <source>
        <dbReference type="WBParaSite" id="L893_g2565.t1"/>
    </source>
</evidence>
<keyword evidence="1" id="KW-0812">Transmembrane</keyword>
<keyword evidence="2" id="KW-1185">Reference proteome</keyword>
<proteinExistence type="predicted"/>
<feature type="transmembrane region" description="Helical" evidence="1">
    <location>
        <begin position="59"/>
        <end position="88"/>
    </location>
</feature>
<keyword evidence="1" id="KW-0472">Membrane</keyword>
<dbReference type="WBParaSite" id="L893_g2565.t1">
    <property type="protein sequence ID" value="L893_g2565.t1"/>
    <property type="gene ID" value="L893_g2565"/>
</dbReference>
<accession>A0A1I7ZFE5</accession>
<evidence type="ECO:0000313" key="2">
    <source>
        <dbReference type="Proteomes" id="UP000095287"/>
    </source>
</evidence>
<reference evidence="3" key="1">
    <citation type="submission" date="2016-11" db="UniProtKB">
        <authorList>
            <consortium name="WormBaseParasite"/>
        </authorList>
    </citation>
    <scope>IDENTIFICATION</scope>
</reference>